<accession>A0A1F6VE59</accession>
<dbReference type="InterPro" id="IPR013783">
    <property type="entry name" value="Ig-like_fold"/>
</dbReference>
<sequence length="143" mass="15773">MQVSNQMNKNSRKIIPIIGLSAFFIIIVAYAFFGSHNLIFGVRIKDVNLGDMPAESGIKVENGVLKITGNAVNATNLTINGREISINQDGNFNETITLLEGYNVMNITAKDKFGYVDEKNYKLILTEELGGLGLRQSIDHLKP</sequence>
<keyword evidence="1" id="KW-1133">Transmembrane helix</keyword>
<feature type="transmembrane region" description="Helical" evidence="1">
    <location>
        <begin position="14"/>
        <end position="33"/>
    </location>
</feature>
<keyword evidence="1" id="KW-0472">Membrane</keyword>
<dbReference type="Gene3D" id="2.60.40.10">
    <property type="entry name" value="Immunoglobulins"/>
    <property type="match status" value="1"/>
</dbReference>
<evidence type="ECO:0000256" key="1">
    <source>
        <dbReference type="SAM" id="Phobius"/>
    </source>
</evidence>
<name>A0A1F6VE59_9BACT</name>
<evidence type="ECO:0008006" key="4">
    <source>
        <dbReference type="Google" id="ProtNLM"/>
    </source>
</evidence>
<evidence type="ECO:0000313" key="2">
    <source>
        <dbReference type="EMBL" id="OGI67941.1"/>
    </source>
</evidence>
<reference evidence="2 3" key="1">
    <citation type="journal article" date="2016" name="Nat. Commun.">
        <title>Thousands of microbial genomes shed light on interconnected biogeochemical processes in an aquifer system.</title>
        <authorList>
            <person name="Anantharaman K."/>
            <person name="Brown C.T."/>
            <person name="Hug L.A."/>
            <person name="Sharon I."/>
            <person name="Castelle C.J."/>
            <person name="Probst A.J."/>
            <person name="Thomas B.C."/>
            <person name="Singh A."/>
            <person name="Wilkins M.J."/>
            <person name="Karaoz U."/>
            <person name="Brodie E.L."/>
            <person name="Williams K.H."/>
            <person name="Hubbard S.S."/>
            <person name="Banfield J.F."/>
        </authorList>
    </citation>
    <scope>NUCLEOTIDE SEQUENCE [LARGE SCALE GENOMIC DNA]</scope>
</reference>
<dbReference type="Pfam" id="PF09136">
    <property type="entry name" value="Glucodextran_B"/>
    <property type="match status" value="1"/>
</dbReference>
<proteinExistence type="predicted"/>
<dbReference type="EMBL" id="MFTS01000007">
    <property type="protein sequence ID" value="OGI67941.1"/>
    <property type="molecule type" value="Genomic_DNA"/>
</dbReference>
<gene>
    <name evidence="2" type="ORF">A2738_03790</name>
</gene>
<dbReference type="Proteomes" id="UP000178235">
    <property type="component" value="Unassembled WGS sequence"/>
</dbReference>
<protein>
    <recommendedName>
        <fullName evidence="4">Carboxypeptidase regulatory-like domain-containing protein</fullName>
    </recommendedName>
</protein>
<keyword evidence="1" id="KW-0812">Transmembrane</keyword>
<evidence type="ECO:0000313" key="3">
    <source>
        <dbReference type="Proteomes" id="UP000178235"/>
    </source>
</evidence>
<comment type="caution">
    <text evidence="2">The sequence shown here is derived from an EMBL/GenBank/DDBJ whole genome shotgun (WGS) entry which is preliminary data.</text>
</comment>
<dbReference type="AlphaFoldDB" id="A0A1F6VE59"/>
<organism evidence="2 3">
    <name type="scientific">Candidatus Nomurabacteria bacterium RIFCSPHIGHO2_01_FULL_42_15</name>
    <dbReference type="NCBI Taxonomy" id="1801742"/>
    <lineage>
        <taxon>Bacteria</taxon>
        <taxon>Candidatus Nomuraibacteriota</taxon>
    </lineage>
</organism>